<sequence>MSSQTNGREAVPPARTNHKTFLDDVILTFSSPMAWLLVVALVITWSGVAIVLFDLLDYKTLTGNDSLLIISVFIVILIFYCSISLFLLGGFRPIKSSPAGVPVDVTAQESTDWLEMIWTFAASLVAPDEEEEGIHQLTETITCKKTSPHTN</sequence>
<comment type="subcellular location">
    <subcellularLocation>
        <location evidence="1">Sarcoplasmic reticulum membrane</location>
        <topology evidence="1">Single-pass type II membrane protein</topology>
    </subcellularLocation>
</comment>
<name>A0A8D0D9L4_SANLU</name>
<evidence type="ECO:0000256" key="6">
    <source>
        <dbReference type="ARBA" id="ARBA00023136"/>
    </source>
</evidence>
<dbReference type="InterPro" id="IPR010798">
    <property type="entry name" value="Triadin"/>
</dbReference>
<keyword evidence="3" id="KW-0597">Phosphoprotein</keyword>
<evidence type="ECO:0000256" key="10">
    <source>
        <dbReference type="SAM" id="Phobius"/>
    </source>
</evidence>
<keyword evidence="7" id="KW-1015">Disulfide bond</keyword>
<evidence type="ECO:0000256" key="7">
    <source>
        <dbReference type="ARBA" id="ARBA00023157"/>
    </source>
</evidence>
<comment type="function">
    <text evidence="9">Contributes to the regulation of lumenal Ca2+ release via the sarcoplasmic reticulum calcium release channels RYR1 and RYR2, a key step in triggering skeletal and heart muscle contraction. Required for normal organization of the triad junction, where T-tubules and the sarcoplasmic reticulum terminal cisternae are in close contact. Required for normal skeletal muscle strength. Plays a role in excitation-contraction coupling in the heart and in regulating the rate of heart beats.</text>
</comment>
<evidence type="ECO:0000256" key="1">
    <source>
        <dbReference type="ARBA" id="ARBA00004157"/>
    </source>
</evidence>
<reference evidence="12" key="1">
    <citation type="submission" date="2025-08" db="UniProtKB">
        <authorList>
            <consortium name="Ensembl"/>
        </authorList>
    </citation>
    <scope>IDENTIFICATION</scope>
</reference>
<dbReference type="InterPro" id="IPR007943">
    <property type="entry name" value="Asp-B-hydro/Triadin_dom"/>
</dbReference>
<evidence type="ECO:0000313" key="12">
    <source>
        <dbReference type="Ensembl" id="ENSSLUP00000043257.1"/>
    </source>
</evidence>
<dbReference type="GeneTree" id="ENSGT00510000049207"/>
<keyword evidence="13" id="KW-1185">Reference proteome</keyword>
<feature type="transmembrane region" description="Helical" evidence="10">
    <location>
        <begin position="33"/>
        <end position="55"/>
    </location>
</feature>
<dbReference type="GO" id="GO:0051282">
    <property type="term" value="P:regulation of sequestering of calcium ion"/>
    <property type="evidence" value="ECO:0007669"/>
    <property type="project" value="UniProtKB-ARBA"/>
</dbReference>
<dbReference type="GO" id="GO:0033017">
    <property type="term" value="C:sarcoplasmic reticulum membrane"/>
    <property type="evidence" value="ECO:0007669"/>
    <property type="project" value="UniProtKB-SubCell"/>
</dbReference>
<evidence type="ECO:0000256" key="2">
    <source>
        <dbReference type="ARBA" id="ARBA00016711"/>
    </source>
</evidence>
<dbReference type="Ensembl" id="ENSSLUT00000044632.1">
    <property type="protein sequence ID" value="ENSSLUP00000043257.1"/>
    <property type="gene ID" value="ENSSLUG00000019198.1"/>
</dbReference>
<proteinExistence type="predicted"/>
<keyword evidence="4 10" id="KW-0812">Transmembrane</keyword>
<dbReference type="Pfam" id="PF05279">
    <property type="entry name" value="Asp-B-Hydro_N"/>
    <property type="match status" value="1"/>
</dbReference>
<evidence type="ECO:0000256" key="5">
    <source>
        <dbReference type="ARBA" id="ARBA00022989"/>
    </source>
</evidence>
<dbReference type="Proteomes" id="UP000694568">
    <property type="component" value="Unplaced"/>
</dbReference>
<evidence type="ECO:0000259" key="11">
    <source>
        <dbReference type="Pfam" id="PF05279"/>
    </source>
</evidence>
<evidence type="ECO:0000313" key="13">
    <source>
        <dbReference type="Proteomes" id="UP000694568"/>
    </source>
</evidence>
<keyword evidence="6 10" id="KW-0472">Membrane</keyword>
<evidence type="ECO:0000256" key="9">
    <source>
        <dbReference type="ARBA" id="ARBA00046074"/>
    </source>
</evidence>
<evidence type="ECO:0000256" key="8">
    <source>
        <dbReference type="ARBA" id="ARBA00023180"/>
    </source>
</evidence>
<keyword evidence="5 10" id="KW-1133">Transmembrane helix</keyword>
<feature type="domain" description="Aspartyl beta-hydroxylase/Triadin" evidence="11">
    <location>
        <begin position="30"/>
        <end position="63"/>
    </location>
</feature>
<dbReference type="PANTHER" id="PTHR14106">
    <property type="entry name" value="TRIADIN"/>
    <property type="match status" value="1"/>
</dbReference>
<dbReference type="PANTHER" id="PTHR14106:SF0">
    <property type="entry name" value="TRIADIN"/>
    <property type="match status" value="1"/>
</dbReference>
<organism evidence="12 13">
    <name type="scientific">Sander lucioperca</name>
    <name type="common">Pike-perch</name>
    <name type="synonym">Perca lucioperca</name>
    <dbReference type="NCBI Taxonomy" id="283035"/>
    <lineage>
        <taxon>Eukaryota</taxon>
        <taxon>Metazoa</taxon>
        <taxon>Chordata</taxon>
        <taxon>Craniata</taxon>
        <taxon>Vertebrata</taxon>
        <taxon>Euteleostomi</taxon>
        <taxon>Actinopterygii</taxon>
        <taxon>Neopterygii</taxon>
        <taxon>Teleostei</taxon>
        <taxon>Neoteleostei</taxon>
        <taxon>Acanthomorphata</taxon>
        <taxon>Eupercaria</taxon>
        <taxon>Perciformes</taxon>
        <taxon>Percoidei</taxon>
        <taxon>Percidae</taxon>
        <taxon>Luciopercinae</taxon>
        <taxon>Sander</taxon>
    </lineage>
</organism>
<evidence type="ECO:0000256" key="3">
    <source>
        <dbReference type="ARBA" id="ARBA00022553"/>
    </source>
</evidence>
<protein>
    <recommendedName>
        <fullName evidence="2">Triadin</fullName>
    </recommendedName>
</protein>
<keyword evidence="8" id="KW-0325">Glycoprotein</keyword>
<evidence type="ECO:0000256" key="4">
    <source>
        <dbReference type="ARBA" id="ARBA00022692"/>
    </source>
</evidence>
<dbReference type="AlphaFoldDB" id="A0A8D0D9L4"/>
<accession>A0A8D0D9L4</accession>
<dbReference type="GO" id="GO:0005102">
    <property type="term" value="F:signaling receptor binding"/>
    <property type="evidence" value="ECO:0007669"/>
    <property type="project" value="InterPro"/>
</dbReference>
<reference evidence="12" key="2">
    <citation type="submission" date="2025-09" db="UniProtKB">
        <authorList>
            <consortium name="Ensembl"/>
        </authorList>
    </citation>
    <scope>IDENTIFICATION</scope>
</reference>
<feature type="transmembrane region" description="Helical" evidence="10">
    <location>
        <begin position="67"/>
        <end position="88"/>
    </location>
</feature>